<feature type="transmembrane region" description="Helical" evidence="6">
    <location>
        <begin position="137"/>
        <end position="155"/>
    </location>
</feature>
<keyword evidence="2 6" id="KW-0812">Transmembrane</keyword>
<feature type="transmembrane region" description="Helical" evidence="6">
    <location>
        <begin position="63"/>
        <end position="82"/>
    </location>
</feature>
<keyword evidence="3 6" id="KW-1133">Transmembrane helix</keyword>
<keyword evidence="8" id="KW-1185">Reference proteome</keyword>
<evidence type="ECO:0000256" key="1">
    <source>
        <dbReference type="ARBA" id="ARBA00004141"/>
    </source>
</evidence>
<evidence type="ECO:0000256" key="3">
    <source>
        <dbReference type="ARBA" id="ARBA00022989"/>
    </source>
</evidence>
<dbReference type="PANTHER" id="PTHR11040">
    <property type="entry name" value="ZINC/IRON TRANSPORTER"/>
    <property type="match status" value="1"/>
</dbReference>
<protein>
    <recommendedName>
        <fullName evidence="9">Zinc/iron permease</fullName>
    </recommendedName>
</protein>
<dbReference type="Pfam" id="PF02535">
    <property type="entry name" value="Zip"/>
    <property type="match status" value="1"/>
</dbReference>
<feature type="compositionally biased region" description="Polar residues" evidence="5">
    <location>
        <begin position="195"/>
        <end position="223"/>
    </location>
</feature>
<evidence type="ECO:0008006" key="9">
    <source>
        <dbReference type="Google" id="ProtNLM"/>
    </source>
</evidence>
<evidence type="ECO:0000313" key="8">
    <source>
        <dbReference type="Proteomes" id="UP000310158"/>
    </source>
</evidence>
<dbReference type="GO" id="GO:0005886">
    <property type="term" value="C:plasma membrane"/>
    <property type="evidence" value="ECO:0007669"/>
    <property type="project" value="TreeGrafter"/>
</dbReference>
<evidence type="ECO:0000256" key="2">
    <source>
        <dbReference type="ARBA" id="ARBA00022692"/>
    </source>
</evidence>
<keyword evidence="4 6" id="KW-0472">Membrane</keyword>
<evidence type="ECO:0000313" key="7">
    <source>
        <dbReference type="EMBL" id="THH16083.1"/>
    </source>
</evidence>
<feature type="transmembrane region" description="Helical" evidence="6">
    <location>
        <begin position="476"/>
        <end position="496"/>
    </location>
</feature>
<feature type="transmembrane region" description="Helical" evidence="6">
    <location>
        <begin position="335"/>
        <end position="359"/>
    </location>
</feature>
<proteinExistence type="predicted"/>
<evidence type="ECO:0000256" key="4">
    <source>
        <dbReference type="ARBA" id="ARBA00023136"/>
    </source>
</evidence>
<dbReference type="OrthoDB" id="448280at2759"/>
<evidence type="ECO:0000256" key="6">
    <source>
        <dbReference type="SAM" id="Phobius"/>
    </source>
</evidence>
<reference evidence="7 8" key="1">
    <citation type="submission" date="2019-02" db="EMBL/GenBank/DDBJ databases">
        <title>Genome sequencing of the rare red list fungi Bondarzewia mesenterica.</title>
        <authorList>
            <person name="Buettner E."/>
            <person name="Kellner H."/>
        </authorList>
    </citation>
    <scope>NUCLEOTIDE SEQUENCE [LARGE SCALE GENOMIC DNA]</scope>
    <source>
        <strain evidence="7 8">DSM 108281</strain>
    </source>
</reference>
<comment type="caution">
    <text evidence="7">The sequence shown here is derived from an EMBL/GenBank/DDBJ whole genome shotgun (WGS) entry which is preliminary data.</text>
</comment>
<feature type="transmembrane region" description="Helical" evidence="6">
    <location>
        <begin position="94"/>
        <end position="117"/>
    </location>
</feature>
<organism evidence="7 8">
    <name type="scientific">Bondarzewia mesenterica</name>
    <dbReference type="NCBI Taxonomy" id="1095465"/>
    <lineage>
        <taxon>Eukaryota</taxon>
        <taxon>Fungi</taxon>
        <taxon>Dikarya</taxon>
        <taxon>Basidiomycota</taxon>
        <taxon>Agaricomycotina</taxon>
        <taxon>Agaricomycetes</taxon>
        <taxon>Russulales</taxon>
        <taxon>Bondarzewiaceae</taxon>
        <taxon>Bondarzewia</taxon>
    </lineage>
</organism>
<dbReference type="EMBL" id="SGPL01000175">
    <property type="protein sequence ID" value="THH16083.1"/>
    <property type="molecule type" value="Genomic_DNA"/>
</dbReference>
<comment type="subcellular location">
    <subcellularLocation>
        <location evidence="1">Membrane</location>
        <topology evidence="1">Multi-pass membrane protein</topology>
    </subcellularLocation>
</comment>
<feature type="transmembrane region" description="Helical" evidence="6">
    <location>
        <begin position="439"/>
        <end position="456"/>
    </location>
</feature>
<evidence type="ECO:0000256" key="5">
    <source>
        <dbReference type="SAM" id="MobiDB-lite"/>
    </source>
</evidence>
<gene>
    <name evidence="7" type="ORF">EW146_g4496</name>
</gene>
<dbReference type="InterPro" id="IPR003689">
    <property type="entry name" value="ZIP"/>
</dbReference>
<feature type="region of interest" description="Disordered" evidence="5">
    <location>
        <begin position="194"/>
        <end position="236"/>
    </location>
</feature>
<dbReference type="AlphaFoldDB" id="A0A4V3XF40"/>
<dbReference type="Proteomes" id="UP000310158">
    <property type="component" value="Unassembled WGS sequence"/>
</dbReference>
<dbReference type="GO" id="GO:0005385">
    <property type="term" value="F:zinc ion transmembrane transporter activity"/>
    <property type="evidence" value="ECO:0007669"/>
    <property type="project" value="TreeGrafter"/>
</dbReference>
<sequence>MHLSLDRARAFADFGVAFNMFLSKEMALSERPLHEDRLENNAVYKRNMQNGLIVEETKLSMRLGMMLLIFCVSLFASSFPTLSKRASYFQIPRAFFFIGKHFGTGVILSTAFVHLLQDAFECLQDPEVRKETNIGKWTGLIILGSLVTIFTIEYISTSYVDRLQSYPSAPPSPKLEPTPSLPIYEYATPVRPASPISSNETIRPSQHPSETTPLLSPNSSRPTQPARRYSLSNPKVNGHVHVHDQEILEGHHRHELRCSHDEHHGPPPRGSIPLFGEELEDPHHHYYHHHSHFHRHEHEHGHVHANLEIVGDEANEECVHERSDEELEIGRKRQVVGILVLQLGIMIHSLVIGLTLSIASGADFTSLVTAIVFHQLFEGLSLGIRIAGLPGGASPAPASVPFLKSILAMLFAVTTPSGIIIGLLAFGVDSGKETVHLKLIEGVMSAISAGMLVYAACVEMLAGDFVLDPSLWRSGIAKQATALLSLFAGVVAMACIG</sequence>
<name>A0A4V3XF40_9AGAM</name>
<accession>A0A4V3XF40</accession>
<feature type="transmembrane region" description="Helical" evidence="6">
    <location>
        <begin position="406"/>
        <end position="427"/>
    </location>
</feature>
<dbReference type="PANTHER" id="PTHR11040:SF44">
    <property type="entry name" value="PROTEIN ZNTC-RELATED"/>
    <property type="match status" value="1"/>
</dbReference>